<accession>A0A067PAN2</accession>
<dbReference type="EMBL" id="KL197743">
    <property type="protein sequence ID" value="KDQ51948.1"/>
    <property type="molecule type" value="Genomic_DNA"/>
</dbReference>
<dbReference type="AlphaFoldDB" id="A0A067PAN2"/>
<dbReference type="InParanoid" id="A0A067PAN2"/>
<dbReference type="Proteomes" id="UP000027265">
    <property type="component" value="Unassembled WGS sequence"/>
</dbReference>
<keyword evidence="2" id="KW-1185">Reference proteome</keyword>
<organism evidence="1 2">
    <name type="scientific">Jaapia argillacea MUCL 33604</name>
    <dbReference type="NCBI Taxonomy" id="933084"/>
    <lineage>
        <taxon>Eukaryota</taxon>
        <taxon>Fungi</taxon>
        <taxon>Dikarya</taxon>
        <taxon>Basidiomycota</taxon>
        <taxon>Agaricomycotina</taxon>
        <taxon>Agaricomycetes</taxon>
        <taxon>Agaricomycetidae</taxon>
        <taxon>Jaapiales</taxon>
        <taxon>Jaapiaceae</taxon>
        <taxon>Jaapia</taxon>
    </lineage>
</organism>
<dbReference type="HOGENOM" id="CLU_2850011_0_0_1"/>
<gene>
    <name evidence="1" type="ORF">JAAARDRAFT_492266</name>
</gene>
<reference evidence="2" key="1">
    <citation type="journal article" date="2014" name="Proc. Natl. Acad. Sci. U.S.A.">
        <title>Extensive sampling of basidiomycete genomes demonstrates inadequacy of the white-rot/brown-rot paradigm for wood decay fungi.</title>
        <authorList>
            <person name="Riley R."/>
            <person name="Salamov A.A."/>
            <person name="Brown D.W."/>
            <person name="Nagy L.G."/>
            <person name="Floudas D."/>
            <person name="Held B.W."/>
            <person name="Levasseur A."/>
            <person name="Lombard V."/>
            <person name="Morin E."/>
            <person name="Otillar R."/>
            <person name="Lindquist E.A."/>
            <person name="Sun H."/>
            <person name="LaButti K.M."/>
            <person name="Schmutz J."/>
            <person name="Jabbour D."/>
            <person name="Luo H."/>
            <person name="Baker S.E."/>
            <person name="Pisabarro A.G."/>
            <person name="Walton J.D."/>
            <person name="Blanchette R.A."/>
            <person name="Henrissat B."/>
            <person name="Martin F."/>
            <person name="Cullen D."/>
            <person name="Hibbett D.S."/>
            <person name="Grigoriev I.V."/>
        </authorList>
    </citation>
    <scope>NUCLEOTIDE SEQUENCE [LARGE SCALE GENOMIC DNA]</scope>
    <source>
        <strain evidence="2">MUCL 33604</strain>
    </source>
</reference>
<sequence>MTTSTTHDHLQGILDAQDTILLSLSTLARMFKDVSKTINKWGVKQEEGIWVRFQSYLPRALATTS</sequence>
<proteinExistence type="predicted"/>
<evidence type="ECO:0000313" key="1">
    <source>
        <dbReference type="EMBL" id="KDQ51948.1"/>
    </source>
</evidence>
<name>A0A067PAN2_9AGAM</name>
<protein>
    <submittedName>
        <fullName evidence="1">Uncharacterized protein</fullName>
    </submittedName>
</protein>
<evidence type="ECO:0000313" key="2">
    <source>
        <dbReference type="Proteomes" id="UP000027265"/>
    </source>
</evidence>